<evidence type="ECO:0000313" key="2">
    <source>
        <dbReference type="Proteomes" id="UP000030645"/>
    </source>
</evidence>
<proteinExistence type="predicted"/>
<sequence>MVQSRMLHGSRRRDADLERTAGIVQSTWTDDGSSFTAPLRPVMLGAVSFWLSLRMIECGLAQSCLGPFAQSSKIR</sequence>
<dbReference type="Proteomes" id="UP000030645">
    <property type="component" value="Unassembled WGS sequence"/>
</dbReference>
<reference evidence="2" key="1">
    <citation type="submission" date="2013-01" db="EMBL/GenBank/DDBJ databases">
        <title>Draft Genome Sequence of a Mulberry Tree, Morus notabilis C.K. Schneid.</title>
        <authorList>
            <person name="He N."/>
            <person name="Zhao S."/>
        </authorList>
    </citation>
    <scope>NUCLEOTIDE SEQUENCE</scope>
</reference>
<evidence type="ECO:0000313" key="1">
    <source>
        <dbReference type="EMBL" id="EXC30831.1"/>
    </source>
</evidence>
<keyword evidence="2" id="KW-1185">Reference proteome</keyword>
<accession>W9S7X0</accession>
<dbReference type="AlphaFoldDB" id="W9S7X0"/>
<dbReference type="EMBL" id="KE346217">
    <property type="protein sequence ID" value="EXC30831.1"/>
    <property type="molecule type" value="Genomic_DNA"/>
</dbReference>
<organism evidence="1 2">
    <name type="scientific">Morus notabilis</name>
    <dbReference type="NCBI Taxonomy" id="981085"/>
    <lineage>
        <taxon>Eukaryota</taxon>
        <taxon>Viridiplantae</taxon>
        <taxon>Streptophyta</taxon>
        <taxon>Embryophyta</taxon>
        <taxon>Tracheophyta</taxon>
        <taxon>Spermatophyta</taxon>
        <taxon>Magnoliopsida</taxon>
        <taxon>eudicotyledons</taxon>
        <taxon>Gunneridae</taxon>
        <taxon>Pentapetalae</taxon>
        <taxon>rosids</taxon>
        <taxon>fabids</taxon>
        <taxon>Rosales</taxon>
        <taxon>Moraceae</taxon>
        <taxon>Moreae</taxon>
        <taxon>Morus</taxon>
    </lineage>
</organism>
<protein>
    <submittedName>
        <fullName evidence="1">Uncharacterized protein</fullName>
    </submittedName>
</protein>
<name>W9S7X0_9ROSA</name>
<gene>
    <name evidence="1" type="ORF">L484_028010</name>
</gene>